<dbReference type="Gene3D" id="3.30.565.10">
    <property type="entry name" value="Histidine kinase-like ATPase, C-terminal domain"/>
    <property type="match status" value="1"/>
</dbReference>
<dbReference type="InterPro" id="IPR003661">
    <property type="entry name" value="HisK_dim/P_dom"/>
</dbReference>
<keyword evidence="12" id="KW-0902">Two-component regulatory system</keyword>
<organism evidence="17 18">
    <name type="scientific">Nocardioides nanhaiensis</name>
    <dbReference type="NCBI Taxonomy" id="1476871"/>
    <lineage>
        <taxon>Bacteria</taxon>
        <taxon>Bacillati</taxon>
        <taxon>Actinomycetota</taxon>
        <taxon>Actinomycetes</taxon>
        <taxon>Propionibacteriales</taxon>
        <taxon>Nocardioidaceae</taxon>
        <taxon>Nocardioides</taxon>
    </lineage>
</organism>
<dbReference type="PRINTS" id="PR00344">
    <property type="entry name" value="BCTRLSENSOR"/>
</dbReference>
<evidence type="ECO:0000256" key="3">
    <source>
        <dbReference type="ARBA" id="ARBA00012438"/>
    </source>
</evidence>
<evidence type="ECO:0000256" key="12">
    <source>
        <dbReference type="ARBA" id="ARBA00023012"/>
    </source>
</evidence>
<dbReference type="PANTHER" id="PTHR42878">
    <property type="entry name" value="TWO-COMPONENT HISTIDINE KINASE"/>
    <property type="match status" value="1"/>
</dbReference>
<feature type="transmembrane region" description="Helical" evidence="15">
    <location>
        <begin position="164"/>
        <end position="188"/>
    </location>
</feature>
<dbReference type="Pfam" id="PF02518">
    <property type="entry name" value="HATPase_c"/>
    <property type="match status" value="1"/>
</dbReference>
<keyword evidence="8" id="KW-0547">Nucleotide-binding</keyword>
<dbReference type="InterPro" id="IPR035965">
    <property type="entry name" value="PAS-like_dom_sf"/>
</dbReference>
<feature type="domain" description="Histidine kinase" evidence="16">
    <location>
        <begin position="493"/>
        <end position="695"/>
    </location>
</feature>
<keyword evidence="7 15" id="KW-0812">Transmembrane</keyword>
<keyword evidence="11 15" id="KW-1133">Transmembrane helix</keyword>
<evidence type="ECO:0000256" key="6">
    <source>
        <dbReference type="ARBA" id="ARBA00022679"/>
    </source>
</evidence>
<feature type="transmembrane region" description="Helical" evidence="15">
    <location>
        <begin position="208"/>
        <end position="226"/>
    </location>
</feature>
<dbReference type="CDD" id="cd00082">
    <property type="entry name" value="HisKA"/>
    <property type="match status" value="1"/>
</dbReference>
<dbReference type="InterPro" id="IPR036097">
    <property type="entry name" value="HisK_dim/P_sf"/>
</dbReference>
<dbReference type="Gene3D" id="1.10.287.130">
    <property type="match status" value="1"/>
</dbReference>
<evidence type="ECO:0000256" key="15">
    <source>
        <dbReference type="SAM" id="Phobius"/>
    </source>
</evidence>
<dbReference type="PANTHER" id="PTHR42878:SF7">
    <property type="entry name" value="SENSOR HISTIDINE KINASE GLRK"/>
    <property type="match status" value="1"/>
</dbReference>
<dbReference type="RefSeq" id="WP_345263896.1">
    <property type="nucleotide sequence ID" value="NZ_BAABIM010000001.1"/>
</dbReference>
<dbReference type="SUPFAM" id="SSF47384">
    <property type="entry name" value="Homodimeric domain of signal transducing histidine kinase"/>
    <property type="match status" value="1"/>
</dbReference>
<keyword evidence="4" id="KW-1003">Cell membrane</keyword>
<evidence type="ECO:0000313" key="18">
    <source>
        <dbReference type="Proteomes" id="UP001500621"/>
    </source>
</evidence>
<dbReference type="InterPro" id="IPR005467">
    <property type="entry name" value="His_kinase_dom"/>
</dbReference>
<evidence type="ECO:0000256" key="13">
    <source>
        <dbReference type="ARBA" id="ARBA00023136"/>
    </source>
</evidence>
<dbReference type="Pfam" id="PF05231">
    <property type="entry name" value="MASE1"/>
    <property type="match status" value="1"/>
</dbReference>
<comment type="catalytic activity">
    <reaction evidence="1">
        <text>ATP + protein L-histidine = ADP + protein N-phospho-L-histidine.</text>
        <dbReference type="EC" id="2.7.13.3"/>
    </reaction>
</comment>
<evidence type="ECO:0000256" key="8">
    <source>
        <dbReference type="ARBA" id="ARBA00022741"/>
    </source>
</evidence>
<keyword evidence="10" id="KW-0067">ATP-binding</keyword>
<dbReference type="Gene3D" id="3.30.450.20">
    <property type="entry name" value="PAS domain"/>
    <property type="match status" value="1"/>
</dbReference>
<dbReference type="InterPro" id="IPR003594">
    <property type="entry name" value="HATPase_dom"/>
</dbReference>
<protein>
    <recommendedName>
        <fullName evidence="14">Sensor-like histidine kinase SenX3</fullName>
        <ecNumber evidence="3">2.7.13.3</ecNumber>
    </recommendedName>
</protein>
<accession>A0ABP8W1V1</accession>
<reference evidence="18" key="1">
    <citation type="journal article" date="2019" name="Int. J. Syst. Evol. Microbiol.">
        <title>The Global Catalogue of Microorganisms (GCM) 10K type strain sequencing project: providing services to taxonomists for standard genome sequencing and annotation.</title>
        <authorList>
            <consortium name="The Broad Institute Genomics Platform"/>
            <consortium name="The Broad Institute Genome Sequencing Center for Infectious Disease"/>
            <person name="Wu L."/>
            <person name="Ma J."/>
        </authorList>
    </citation>
    <scope>NUCLEOTIDE SEQUENCE [LARGE SCALE GENOMIC DNA]</scope>
    <source>
        <strain evidence="18">JCM 18127</strain>
    </source>
</reference>
<dbReference type="SMART" id="SM00387">
    <property type="entry name" value="HATPase_c"/>
    <property type="match status" value="1"/>
</dbReference>
<evidence type="ECO:0000256" key="9">
    <source>
        <dbReference type="ARBA" id="ARBA00022777"/>
    </source>
</evidence>
<sequence length="695" mass="72683">MPSRARSASAAAVPSASDLEARLPAAPGAGRSAPRHVSDPGARSPAHDRLVLARFVLTALGYAALVAVGRLTVLPEFGVALFYPAAGLAVVWILLSPTWLTWWVPVAVALGSLAVGLAVAAPLLPTLLFALAHAVAAAVTGFLARGVPAPTPRPVFRLSSQTGFLRLLVAVGTGALLGAPIAGLAAALDAGRWQPLAPLTWSVRNASSAILLATVVLVALSAPRLRPRLDDRPWPGFPTCRRASLELALLLGFTVVSCYLVFLSSVGMPSAFLLVVASAWGGYRFGTLVAGYFSLTLILLTLVTSVGGRGPFAEVGNPVQQALLVQAFCLMCVVLSVLLALGSTEQRRLTEALEASARRSQERLQLFEALTASTPDAVAVIDSDDAVVWSNRPARRLLPGAGSAAGWRLADLDGQPLAPHQLPHRRALAGEVVTHERLVAGPGGAEGERVVLSVSAAGLGGFENHHHATAVLLMRDVTADDAARRELQSFAGVVAHDLRGPLASVAGWTEAALDDLEDPATVRRALERIAGRAAQMGELIEDLLVHAQANAGSLQVVTLDTEAMLRELAEIHGAPLTVRGPLPTLRGDRAQLRQVFANLLANAVKYVVPGEDPHVEVSGTQDAATTTISVHDRGVGIPPDQLALIWAPFHRAHADYPGTGLGLAICRTIVERHDGRVEAAPRPGGGTTFAVTLPR</sequence>
<keyword evidence="6" id="KW-0808">Transferase</keyword>
<feature type="transmembrane region" description="Helical" evidence="15">
    <location>
        <begin position="127"/>
        <end position="144"/>
    </location>
</feature>
<evidence type="ECO:0000256" key="14">
    <source>
        <dbReference type="ARBA" id="ARBA00039401"/>
    </source>
</evidence>
<dbReference type="SMART" id="SM00388">
    <property type="entry name" value="HisKA"/>
    <property type="match status" value="1"/>
</dbReference>
<feature type="transmembrane region" description="Helical" evidence="15">
    <location>
        <begin position="283"/>
        <end position="303"/>
    </location>
</feature>
<evidence type="ECO:0000256" key="5">
    <source>
        <dbReference type="ARBA" id="ARBA00022553"/>
    </source>
</evidence>
<comment type="caution">
    <text evidence="17">The sequence shown here is derived from an EMBL/GenBank/DDBJ whole genome shotgun (WGS) entry which is preliminary data.</text>
</comment>
<evidence type="ECO:0000256" key="1">
    <source>
        <dbReference type="ARBA" id="ARBA00000085"/>
    </source>
</evidence>
<keyword evidence="18" id="KW-1185">Reference proteome</keyword>
<keyword evidence="13 15" id="KW-0472">Membrane</keyword>
<evidence type="ECO:0000256" key="4">
    <source>
        <dbReference type="ARBA" id="ARBA00022475"/>
    </source>
</evidence>
<feature type="transmembrane region" description="Helical" evidence="15">
    <location>
        <begin position="77"/>
        <end position="95"/>
    </location>
</feature>
<evidence type="ECO:0000259" key="16">
    <source>
        <dbReference type="PROSITE" id="PS50109"/>
    </source>
</evidence>
<evidence type="ECO:0000313" key="17">
    <source>
        <dbReference type="EMBL" id="GAA4677394.1"/>
    </source>
</evidence>
<evidence type="ECO:0000256" key="10">
    <source>
        <dbReference type="ARBA" id="ARBA00022840"/>
    </source>
</evidence>
<gene>
    <name evidence="17" type="ORF">GCM10023226_13300</name>
</gene>
<name>A0ABP8W1V1_9ACTN</name>
<dbReference type="SUPFAM" id="SSF55874">
    <property type="entry name" value="ATPase domain of HSP90 chaperone/DNA topoisomerase II/histidine kinase"/>
    <property type="match status" value="1"/>
</dbReference>
<evidence type="ECO:0000256" key="11">
    <source>
        <dbReference type="ARBA" id="ARBA00022989"/>
    </source>
</evidence>
<feature type="transmembrane region" description="Helical" evidence="15">
    <location>
        <begin position="323"/>
        <end position="342"/>
    </location>
</feature>
<keyword evidence="9" id="KW-0418">Kinase</keyword>
<comment type="subcellular location">
    <subcellularLocation>
        <location evidence="2">Cell membrane</location>
        <topology evidence="2">Multi-pass membrane protein</topology>
    </subcellularLocation>
</comment>
<feature type="transmembrane region" description="Helical" evidence="15">
    <location>
        <begin position="102"/>
        <end position="121"/>
    </location>
</feature>
<dbReference type="Pfam" id="PF00512">
    <property type="entry name" value="HisKA"/>
    <property type="match status" value="1"/>
</dbReference>
<dbReference type="InterPro" id="IPR036890">
    <property type="entry name" value="HATPase_C_sf"/>
</dbReference>
<dbReference type="EMBL" id="BAABIM010000001">
    <property type="protein sequence ID" value="GAA4677394.1"/>
    <property type="molecule type" value="Genomic_DNA"/>
</dbReference>
<dbReference type="InterPro" id="IPR050351">
    <property type="entry name" value="BphY/WalK/GraS-like"/>
</dbReference>
<evidence type="ECO:0000256" key="7">
    <source>
        <dbReference type="ARBA" id="ARBA00022692"/>
    </source>
</evidence>
<dbReference type="Proteomes" id="UP001500621">
    <property type="component" value="Unassembled WGS sequence"/>
</dbReference>
<feature type="transmembrane region" description="Helical" evidence="15">
    <location>
        <begin position="51"/>
        <end position="71"/>
    </location>
</feature>
<dbReference type="SUPFAM" id="SSF55785">
    <property type="entry name" value="PYP-like sensor domain (PAS domain)"/>
    <property type="match status" value="1"/>
</dbReference>
<dbReference type="EC" id="2.7.13.3" evidence="3"/>
<dbReference type="InterPro" id="IPR004358">
    <property type="entry name" value="Sig_transdc_His_kin-like_C"/>
</dbReference>
<dbReference type="PROSITE" id="PS50109">
    <property type="entry name" value="HIS_KIN"/>
    <property type="match status" value="1"/>
</dbReference>
<keyword evidence="5" id="KW-0597">Phosphoprotein</keyword>
<proteinExistence type="predicted"/>
<dbReference type="InterPro" id="IPR007895">
    <property type="entry name" value="MASE1"/>
</dbReference>
<feature type="transmembrane region" description="Helical" evidence="15">
    <location>
        <begin position="247"/>
        <end position="277"/>
    </location>
</feature>
<evidence type="ECO:0000256" key="2">
    <source>
        <dbReference type="ARBA" id="ARBA00004651"/>
    </source>
</evidence>